<dbReference type="InterPro" id="IPR000801">
    <property type="entry name" value="Esterase-like"/>
</dbReference>
<dbReference type="Gene3D" id="3.40.50.1820">
    <property type="entry name" value="alpha/beta hydrolase"/>
    <property type="match status" value="1"/>
</dbReference>
<dbReference type="GO" id="GO:0016788">
    <property type="term" value="F:hydrolase activity, acting on ester bonds"/>
    <property type="evidence" value="ECO:0007669"/>
    <property type="project" value="TreeGrafter"/>
</dbReference>
<evidence type="ECO:0000313" key="3">
    <source>
        <dbReference type="EMBL" id="KAK3335224.1"/>
    </source>
</evidence>
<organism evidence="3 4">
    <name type="scientific">Cercophora scortea</name>
    <dbReference type="NCBI Taxonomy" id="314031"/>
    <lineage>
        <taxon>Eukaryota</taxon>
        <taxon>Fungi</taxon>
        <taxon>Dikarya</taxon>
        <taxon>Ascomycota</taxon>
        <taxon>Pezizomycotina</taxon>
        <taxon>Sordariomycetes</taxon>
        <taxon>Sordariomycetidae</taxon>
        <taxon>Sordariales</taxon>
        <taxon>Lasiosphaeriaceae</taxon>
        <taxon>Cercophora</taxon>
    </lineage>
</organism>
<evidence type="ECO:0000256" key="1">
    <source>
        <dbReference type="ARBA" id="ARBA00005622"/>
    </source>
</evidence>
<evidence type="ECO:0000256" key="2">
    <source>
        <dbReference type="ARBA" id="ARBA00022801"/>
    </source>
</evidence>
<dbReference type="AlphaFoldDB" id="A0AAE0ML94"/>
<dbReference type="PANTHER" id="PTHR40841:SF2">
    <property type="entry name" value="SIDEROPHORE-DEGRADING ESTERASE (EUROFUNG)"/>
    <property type="match status" value="1"/>
</dbReference>
<reference evidence="3" key="2">
    <citation type="submission" date="2023-06" db="EMBL/GenBank/DDBJ databases">
        <authorList>
            <consortium name="Lawrence Berkeley National Laboratory"/>
            <person name="Haridas S."/>
            <person name="Hensen N."/>
            <person name="Bonometti L."/>
            <person name="Westerberg I."/>
            <person name="Brannstrom I.O."/>
            <person name="Guillou S."/>
            <person name="Cros-Aarteil S."/>
            <person name="Calhoun S."/>
            <person name="Kuo A."/>
            <person name="Mondo S."/>
            <person name="Pangilinan J."/>
            <person name="Riley R."/>
            <person name="Labutti K."/>
            <person name="Andreopoulos B."/>
            <person name="Lipzen A."/>
            <person name="Chen C."/>
            <person name="Yanf M."/>
            <person name="Daum C."/>
            <person name="Ng V."/>
            <person name="Clum A."/>
            <person name="Steindorff A."/>
            <person name="Ohm R."/>
            <person name="Martin F."/>
            <person name="Silar P."/>
            <person name="Natvig D."/>
            <person name="Lalanne C."/>
            <person name="Gautier V."/>
            <person name="Ament-Velasquez S.L."/>
            <person name="Kruys A."/>
            <person name="Hutchinson M.I."/>
            <person name="Powell A.J."/>
            <person name="Barry K."/>
            <person name="Miller A.N."/>
            <person name="Grigoriev I.V."/>
            <person name="Debuchy R."/>
            <person name="Gladieux P."/>
            <person name="Thoren M.H."/>
            <person name="Johannesson H."/>
        </authorList>
    </citation>
    <scope>NUCLEOTIDE SEQUENCE</scope>
    <source>
        <strain evidence="3">SMH4131-1</strain>
    </source>
</reference>
<dbReference type="InterPro" id="IPR052558">
    <property type="entry name" value="Siderophore_Hydrolase_D"/>
</dbReference>
<reference evidence="3" key="1">
    <citation type="journal article" date="2023" name="Mol. Phylogenet. Evol.">
        <title>Genome-scale phylogeny and comparative genomics of the fungal order Sordariales.</title>
        <authorList>
            <person name="Hensen N."/>
            <person name="Bonometti L."/>
            <person name="Westerberg I."/>
            <person name="Brannstrom I.O."/>
            <person name="Guillou S."/>
            <person name="Cros-Aarteil S."/>
            <person name="Calhoun S."/>
            <person name="Haridas S."/>
            <person name="Kuo A."/>
            <person name="Mondo S."/>
            <person name="Pangilinan J."/>
            <person name="Riley R."/>
            <person name="LaButti K."/>
            <person name="Andreopoulos B."/>
            <person name="Lipzen A."/>
            <person name="Chen C."/>
            <person name="Yan M."/>
            <person name="Daum C."/>
            <person name="Ng V."/>
            <person name="Clum A."/>
            <person name="Steindorff A."/>
            <person name="Ohm R.A."/>
            <person name="Martin F."/>
            <person name="Silar P."/>
            <person name="Natvig D.O."/>
            <person name="Lalanne C."/>
            <person name="Gautier V."/>
            <person name="Ament-Velasquez S.L."/>
            <person name="Kruys A."/>
            <person name="Hutchinson M.I."/>
            <person name="Powell A.J."/>
            <person name="Barry K."/>
            <person name="Miller A.N."/>
            <person name="Grigoriev I.V."/>
            <person name="Debuchy R."/>
            <person name="Gladieux P."/>
            <person name="Hiltunen Thoren M."/>
            <person name="Johannesson H."/>
        </authorList>
    </citation>
    <scope>NUCLEOTIDE SEQUENCE</scope>
    <source>
        <strain evidence="3">SMH4131-1</strain>
    </source>
</reference>
<keyword evidence="4" id="KW-1185">Reference proteome</keyword>
<dbReference type="EMBL" id="JAUEPO010000001">
    <property type="protein sequence ID" value="KAK3335224.1"/>
    <property type="molecule type" value="Genomic_DNA"/>
</dbReference>
<proteinExistence type="inferred from homology"/>
<dbReference type="Proteomes" id="UP001286456">
    <property type="component" value="Unassembled WGS sequence"/>
</dbReference>
<keyword evidence="2 3" id="KW-0378">Hydrolase</keyword>
<protein>
    <submittedName>
        <fullName evidence="3">Alpha/Beta hydrolase protein</fullName>
    </submittedName>
</protein>
<dbReference type="SUPFAM" id="SSF53474">
    <property type="entry name" value="alpha/beta-Hydrolases"/>
    <property type="match status" value="1"/>
</dbReference>
<dbReference type="PANTHER" id="PTHR40841">
    <property type="entry name" value="SIDEROPHORE TRIACETYLFUSARININE C ESTERASE"/>
    <property type="match status" value="1"/>
</dbReference>
<gene>
    <name evidence="3" type="ORF">B0T19DRAFT_480012</name>
</gene>
<dbReference type="Pfam" id="PF00756">
    <property type="entry name" value="Esterase"/>
    <property type="match status" value="1"/>
</dbReference>
<evidence type="ECO:0000313" key="4">
    <source>
        <dbReference type="Proteomes" id="UP001286456"/>
    </source>
</evidence>
<accession>A0AAE0ML94</accession>
<comment type="similarity">
    <text evidence="1">Belongs to the esterase D family.</text>
</comment>
<name>A0AAE0ML94_9PEZI</name>
<dbReference type="InterPro" id="IPR029058">
    <property type="entry name" value="AB_hydrolase_fold"/>
</dbReference>
<sequence length="300" mass="33428">MASSNTGTWSFTPLAADLPSTLFPNVAFWNASSSATHPVYQVQISWPFEWESRLVHKSALTMYALDGNALGMTASDAFKRRKAVEPAQPDSVVVSIGYPLTNSVYAWEQRTVDFVPKTTQSGVTDFLAFITDALRPWVRTTVFPNVDFKRDALFGHSMGGLFALNTLIHHAELFDTFIAASPGFFYEGGAILDDVSRYLGSAGDETDDTTGDVTKPAVLITYGTLEQFPQRWRTETQAEFQARREGIRQYRNTEFCHELFDRLKASGKTRDVTLKEYVGADHSGVPASTIVDGIMYFVDW</sequence>
<comment type="caution">
    <text evidence="3">The sequence shown here is derived from an EMBL/GenBank/DDBJ whole genome shotgun (WGS) entry which is preliminary data.</text>
</comment>